<evidence type="ECO:0000259" key="3">
    <source>
        <dbReference type="PROSITE" id="PS50994"/>
    </source>
</evidence>
<dbReference type="InterPro" id="IPR001584">
    <property type="entry name" value="Integrase_cat-core"/>
</dbReference>
<evidence type="ECO:0000256" key="1">
    <source>
        <dbReference type="ARBA" id="ARBA00022750"/>
    </source>
</evidence>
<dbReference type="InterPro" id="IPR012337">
    <property type="entry name" value="RNaseH-like_sf"/>
</dbReference>
<dbReference type="InterPro" id="IPR013103">
    <property type="entry name" value="RVT_2"/>
</dbReference>
<dbReference type="InterPro" id="IPR036397">
    <property type="entry name" value="RNaseH_sf"/>
</dbReference>
<dbReference type="Pfam" id="PF13976">
    <property type="entry name" value="gag_pre-integrs"/>
    <property type="match status" value="1"/>
</dbReference>
<gene>
    <name evidence="4" type="ORF">FSB_LOCUS39257</name>
</gene>
<feature type="compositionally biased region" description="Low complexity" evidence="2">
    <location>
        <begin position="275"/>
        <end position="287"/>
    </location>
</feature>
<feature type="region of interest" description="Disordered" evidence="2">
    <location>
        <begin position="894"/>
        <end position="913"/>
    </location>
</feature>
<dbReference type="PANTHER" id="PTHR11439:SF467">
    <property type="entry name" value="INTEGRASE CATALYTIC DOMAIN-CONTAINING PROTEIN"/>
    <property type="match status" value="1"/>
</dbReference>
<dbReference type="CDD" id="cd09272">
    <property type="entry name" value="RNase_HI_RT_Ty1"/>
    <property type="match status" value="1"/>
</dbReference>
<dbReference type="Pfam" id="PF14244">
    <property type="entry name" value="Retrotran_gag_3"/>
    <property type="match status" value="1"/>
</dbReference>
<sequence length="1455" mass="163720">MAATETPTQTEESTTDRILSDLLTSKMAEALSKAQAPTVTSEPAALPIGIKLDGSNYGLWSQVVEMYISGKDKLGYINGELTPPSPTDPSFRKWRTDNAVVKGWLINSMDPTLIGNFIRFPTAKQVWDSAATTYFDGGDTSQVYDLRRRVSRLRQAGGSLEKYYTDLQGLWREIDFRRPNPMECPADIQRYNNLLQEDRVYVFLDGLDDKLDNIRSDVLQLHPFPTIEQAYAHVRREALRQVVMNAGDHEPPPGAVLASRGLKLGIHGSNPQHAGKSGSKGRSSSDGLKCTHCGNMKHTRENCFQLHGYPDWWHELQARKKQDTAGTSTGIGKAAIAAAEPCLSLIPQQNFSSVDQGNPCHALISSHCNTNHDDWLLHSGATDHMTFDPADLSHYSSPRRTSIANANGVVSPVTGAGSVTLSPSLQLFNTLLVPSLSHKLLSVSQITTDLNCVVLMFADFCLIQDILTKEIIGRGTKRGGLYYMEDFSMGRAHHVSSSLNSKTRQIWLWHRRLGHPSFGYLRHLFPDLFSDVETSELNCDTCILAKSHRATYSLSMNKSDVPFALIHSDVWGPSPVSIVSGVRWFVTFVDDCTRMTWLYLLKHKDEVFKVFQSFHAMIQTQFSAQIRILRSDNGGEYVNHHFQSYFQLHGLIHETSCSQTPQQNGVAERKNRHILETARALLLGAHVPTRHWPDAVTTAVYLINRLPSKVLHFQTPLQSLSASVSLPSALMLPPRIFGCVAYVHLHKNQRNKLDPCALRCLFLGYATHQKGYRCYDPTTQRTYVTMDVTFLESAPFYPSSVSTTPLQGETLDEELKWLTFEWFEDQNDTPSEPLAAEPIPPEEEPLAAEPIPFEEEESPRLLVAASPSPENIPEVSNIGTPSIINAIDTGYNLPFRQNRGKPPNRYSPEMEERRSRYPIANYVSTEKLPEPLKSFSQELSACHIPTTVQEALMDPKWTKAIEEEMGALLKNQTWTLVPLPQGKKTVGCRWVFSVKHKADGSIERYKARLVAKGYTQTYGVDYQETFSPVAKLNTVRVLLSLAANLDWPLHQLDVKNAFLHGDLEEEVYMDTPPGYTASSKTEVVCKLQRALYGLKQSPRAWFGRFSQAMKKYGFCQSNSDHTLFLKHQRGKVTALIVYVDDMIITGDDAEEMDKLQKQLATEFEMKNLGGLKYFLGIEVARSKKGIFLSQQKYILDLLCEVGMLDCKPADTPIVQNHRLGEHLNQVPTDKGRYQRLVGKLIYLSHTRPDIAYAVSVVSQFMHQPSKDHMEAVIRILRYLKSSPGKGLMFAKNNHLRVNGYTDADWAGNTIDRRSTSGYFMFVGGNLVTWRSKKQKVVALSSAEAEFRGMAKGLCELLWLRRLLTEIGFAPTSEMDLFCDNKAAIAIAHNPIQHDRTKHVEIDRHFIKENLEAKIIQFPFVKSEDQLADILTKAVSSREFYNSLDKLRIEDLDAST</sequence>
<dbReference type="GO" id="GO:0003676">
    <property type="term" value="F:nucleic acid binding"/>
    <property type="evidence" value="ECO:0007669"/>
    <property type="project" value="InterPro"/>
</dbReference>
<dbReference type="GO" id="GO:0015074">
    <property type="term" value="P:DNA integration"/>
    <property type="evidence" value="ECO:0007669"/>
    <property type="project" value="InterPro"/>
</dbReference>
<dbReference type="EMBL" id="OIVN01003457">
    <property type="protein sequence ID" value="SPD11375.1"/>
    <property type="molecule type" value="Genomic_DNA"/>
</dbReference>
<evidence type="ECO:0000256" key="2">
    <source>
        <dbReference type="SAM" id="MobiDB-lite"/>
    </source>
</evidence>
<keyword evidence="1" id="KW-0645">Protease</keyword>
<dbReference type="InterPro" id="IPR043502">
    <property type="entry name" value="DNA/RNA_pol_sf"/>
</dbReference>
<keyword evidence="1" id="KW-0064">Aspartyl protease</keyword>
<dbReference type="SUPFAM" id="SSF53098">
    <property type="entry name" value="Ribonuclease H-like"/>
    <property type="match status" value="1"/>
</dbReference>
<dbReference type="Pfam" id="PF07727">
    <property type="entry name" value="RVT_2"/>
    <property type="match status" value="1"/>
</dbReference>
<dbReference type="PANTHER" id="PTHR11439">
    <property type="entry name" value="GAG-POL-RELATED RETROTRANSPOSON"/>
    <property type="match status" value="1"/>
</dbReference>
<dbReference type="GO" id="GO:0004190">
    <property type="term" value="F:aspartic-type endopeptidase activity"/>
    <property type="evidence" value="ECO:0007669"/>
    <property type="project" value="UniProtKB-KW"/>
</dbReference>
<dbReference type="PROSITE" id="PS50994">
    <property type="entry name" value="INTEGRASE"/>
    <property type="match status" value="1"/>
</dbReference>
<dbReference type="SUPFAM" id="SSF56672">
    <property type="entry name" value="DNA/RNA polymerases"/>
    <property type="match status" value="1"/>
</dbReference>
<protein>
    <recommendedName>
        <fullName evidence="3">Integrase catalytic domain-containing protein</fullName>
    </recommendedName>
</protein>
<dbReference type="Gene3D" id="3.30.420.10">
    <property type="entry name" value="Ribonuclease H-like superfamily/Ribonuclease H"/>
    <property type="match status" value="1"/>
</dbReference>
<dbReference type="InterPro" id="IPR057670">
    <property type="entry name" value="SH3_retrovirus"/>
</dbReference>
<feature type="region of interest" description="Disordered" evidence="2">
    <location>
        <begin position="267"/>
        <end position="287"/>
    </location>
</feature>
<proteinExistence type="predicted"/>
<dbReference type="Pfam" id="PF22936">
    <property type="entry name" value="Pol_BBD"/>
    <property type="match status" value="1"/>
</dbReference>
<dbReference type="InterPro" id="IPR029472">
    <property type="entry name" value="Copia-like_N"/>
</dbReference>
<reference evidence="4" key="1">
    <citation type="submission" date="2018-02" db="EMBL/GenBank/DDBJ databases">
        <authorList>
            <person name="Cohen D.B."/>
            <person name="Kent A.D."/>
        </authorList>
    </citation>
    <scope>NUCLEOTIDE SEQUENCE</scope>
</reference>
<dbReference type="Pfam" id="PF25597">
    <property type="entry name" value="SH3_retrovirus"/>
    <property type="match status" value="1"/>
</dbReference>
<dbReference type="InterPro" id="IPR025724">
    <property type="entry name" value="GAG-pre-integrase_dom"/>
</dbReference>
<name>A0A2N9HHK1_FAGSY</name>
<feature type="domain" description="Integrase catalytic" evidence="3">
    <location>
        <begin position="558"/>
        <end position="724"/>
    </location>
</feature>
<accession>A0A2N9HHK1</accession>
<organism evidence="4">
    <name type="scientific">Fagus sylvatica</name>
    <name type="common">Beechnut</name>
    <dbReference type="NCBI Taxonomy" id="28930"/>
    <lineage>
        <taxon>Eukaryota</taxon>
        <taxon>Viridiplantae</taxon>
        <taxon>Streptophyta</taxon>
        <taxon>Embryophyta</taxon>
        <taxon>Tracheophyta</taxon>
        <taxon>Spermatophyta</taxon>
        <taxon>Magnoliopsida</taxon>
        <taxon>eudicotyledons</taxon>
        <taxon>Gunneridae</taxon>
        <taxon>Pentapetalae</taxon>
        <taxon>rosids</taxon>
        <taxon>fabids</taxon>
        <taxon>Fagales</taxon>
        <taxon>Fagaceae</taxon>
        <taxon>Fagus</taxon>
    </lineage>
</organism>
<dbReference type="Pfam" id="PF00665">
    <property type="entry name" value="rve"/>
    <property type="match status" value="1"/>
</dbReference>
<dbReference type="InterPro" id="IPR054722">
    <property type="entry name" value="PolX-like_BBD"/>
</dbReference>
<keyword evidence="1" id="KW-0378">Hydrolase</keyword>
<evidence type="ECO:0000313" key="4">
    <source>
        <dbReference type="EMBL" id="SPD11375.1"/>
    </source>
</evidence>